<evidence type="ECO:0000256" key="8">
    <source>
        <dbReference type="SAM" id="MobiDB-lite"/>
    </source>
</evidence>
<dbReference type="SUPFAM" id="SSF51120">
    <property type="entry name" value="beta-Roll"/>
    <property type="match status" value="3"/>
</dbReference>
<sequence length="718" mass="74040">MMIQATGRTKPEAMTSNREVRQEAEEESFLPTKSGDPITVNETDGNIYGGSKITALESGNAVVIWTIDGDSFGQIVSADGEPIGSNFELPSHESIAALSSGGFVIAWGEDGAIYTQTFDNEGAAVSAIETVTNHSHSSAATVHALSDGGFLVGWTSNVYYIGLGNTLGSMGRIYNQYAQVQSNEIQLSAFTDGYHTAPEIAPSADGGFAVVYSADESGADEKDVFLRFFDSNGNVIEIDSELSDNRIRVNSVTEGEQFDPDIALLNDGLYVVTWTTDQSELGYNNTDVMGRIISSDGSFVSDPFVLNTELNNNQSDTSVYALGDGGFIAGWSGFYWRGQRFDSEGNKLGEEILGSNDNLAIFDGRYLSNWSHEGIHVQAYDFVFQTVQMSGSDADDRLTGTTGADVILADSGNDTVSGGAGADSILGGDGADVLRGNAGGDTINGGDGNDVIWAGAGDNGHDRFWGGNGADTIGGGAGSDLIVGEAGPDVLFGGTGYDTLVGGEWDGSAGFADTSSNSIWAGEGNDVVYGASAADQLGGGDGDDYIAGAGGNDIIYAGRTGDDTLDGGAGDDIIFGGRDDDVVRGGDGDDELYGGRLHDVVEGGAGNDSIYGGTGNDTLTGGEGDDIILPGNNSLSGAVDYDLLIFAAGHGSDIVSGFSLDEDQLDLSATSTEFIDLAAVQAAATDTDEGVLIDTGGGNSILLTGITAADLIDLQVVL</sequence>
<proteinExistence type="predicted"/>
<accession>A0ABV8UBP8</accession>
<evidence type="ECO:0000256" key="7">
    <source>
        <dbReference type="ARBA" id="ARBA00023136"/>
    </source>
</evidence>
<evidence type="ECO:0000256" key="4">
    <source>
        <dbReference type="ARBA" id="ARBA00022656"/>
    </source>
</evidence>
<dbReference type="PROSITE" id="PS00330">
    <property type="entry name" value="HEMOLYSIN_CALCIUM"/>
    <property type="match status" value="2"/>
</dbReference>
<keyword evidence="5" id="KW-0677">Repeat</keyword>
<evidence type="ECO:0000313" key="10">
    <source>
        <dbReference type="Proteomes" id="UP001595776"/>
    </source>
</evidence>
<evidence type="ECO:0000256" key="2">
    <source>
        <dbReference type="ARBA" id="ARBA00004613"/>
    </source>
</evidence>
<reference evidence="10" key="1">
    <citation type="journal article" date="2019" name="Int. J. Syst. Evol. Microbiol.">
        <title>The Global Catalogue of Microorganisms (GCM) 10K type strain sequencing project: providing services to taxonomists for standard genome sequencing and annotation.</title>
        <authorList>
            <consortium name="The Broad Institute Genomics Platform"/>
            <consortium name="The Broad Institute Genome Sequencing Center for Infectious Disease"/>
            <person name="Wu L."/>
            <person name="Ma J."/>
        </authorList>
    </citation>
    <scope>NUCLEOTIDE SEQUENCE [LARGE SCALE GENOMIC DNA]</scope>
    <source>
        <strain evidence="10">CGMCC 1.15304</strain>
    </source>
</reference>
<keyword evidence="6" id="KW-0843">Virulence</keyword>
<dbReference type="PRINTS" id="PR01488">
    <property type="entry name" value="RTXTOXINA"/>
</dbReference>
<feature type="region of interest" description="Disordered" evidence="8">
    <location>
        <begin position="1"/>
        <end position="42"/>
    </location>
</feature>
<comment type="caution">
    <text evidence="9">The sequence shown here is derived from an EMBL/GenBank/DDBJ whole genome shotgun (WGS) entry which is preliminary data.</text>
</comment>
<dbReference type="PRINTS" id="PR00313">
    <property type="entry name" value="CABNDNGRPT"/>
</dbReference>
<dbReference type="EMBL" id="JBHSCR010000013">
    <property type="protein sequence ID" value="MFC4348545.1"/>
    <property type="molecule type" value="Genomic_DNA"/>
</dbReference>
<dbReference type="InterPro" id="IPR018511">
    <property type="entry name" value="Hemolysin-typ_Ca-bd_CS"/>
</dbReference>
<evidence type="ECO:0000313" key="9">
    <source>
        <dbReference type="EMBL" id="MFC4348545.1"/>
    </source>
</evidence>
<keyword evidence="10" id="KW-1185">Reference proteome</keyword>
<keyword evidence="3" id="KW-0964">Secreted</keyword>
<comment type="subcellular location">
    <subcellularLocation>
        <location evidence="1">Membrane</location>
    </subcellularLocation>
    <subcellularLocation>
        <location evidence="2">Secreted</location>
    </subcellularLocation>
</comment>
<dbReference type="PANTHER" id="PTHR38340:SF1">
    <property type="entry name" value="S-LAYER PROTEIN"/>
    <property type="match status" value="1"/>
</dbReference>
<keyword evidence="7" id="KW-0472">Membrane</keyword>
<dbReference type="InterPro" id="IPR050557">
    <property type="entry name" value="RTX_toxin/Mannuronan_C5-epim"/>
</dbReference>
<evidence type="ECO:0000256" key="6">
    <source>
        <dbReference type="ARBA" id="ARBA00023026"/>
    </source>
</evidence>
<dbReference type="InterPro" id="IPR011049">
    <property type="entry name" value="Serralysin-like_metalloprot_C"/>
</dbReference>
<evidence type="ECO:0000256" key="1">
    <source>
        <dbReference type="ARBA" id="ARBA00004370"/>
    </source>
</evidence>
<dbReference type="Gene3D" id="2.150.10.10">
    <property type="entry name" value="Serralysin-like metalloprotease, C-terminal"/>
    <property type="match status" value="3"/>
</dbReference>
<dbReference type="Proteomes" id="UP001595776">
    <property type="component" value="Unassembled WGS sequence"/>
</dbReference>
<dbReference type="InterPro" id="IPR001343">
    <property type="entry name" value="Hemolysn_Ca-bd"/>
</dbReference>
<protein>
    <submittedName>
        <fullName evidence="9">Calcium-binding protein</fullName>
    </submittedName>
</protein>
<name>A0ABV8UBP8_9PROT</name>
<evidence type="ECO:0000256" key="5">
    <source>
        <dbReference type="ARBA" id="ARBA00022737"/>
    </source>
</evidence>
<dbReference type="PANTHER" id="PTHR38340">
    <property type="entry name" value="S-LAYER PROTEIN"/>
    <property type="match status" value="1"/>
</dbReference>
<gene>
    <name evidence="9" type="ORF">ACFO5Q_11895</name>
</gene>
<evidence type="ECO:0000256" key="3">
    <source>
        <dbReference type="ARBA" id="ARBA00022525"/>
    </source>
</evidence>
<organism evidence="9 10">
    <name type="scientific">Kordiimonas lipolytica</name>
    <dbReference type="NCBI Taxonomy" id="1662421"/>
    <lineage>
        <taxon>Bacteria</taxon>
        <taxon>Pseudomonadati</taxon>
        <taxon>Pseudomonadota</taxon>
        <taxon>Alphaproteobacteria</taxon>
        <taxon>Kordiimonadales</taxon>
        <taxon>Kordiimonadaceae</taxon>
        <taxon>Kordiimonas</taxon>
    </lineage>
</organism>
<dbReference type="InterPro" id="IPR003995">
    <property type="entry name" value="RTX_toxin_determinant-A"/>
</dbReference>
<dbReference type="Pfam" id="PF00353">
    <property type="entry name" value="HemolysinCabind"/>
    <property type="match status" value="6"/>
</dbReference>
<keyword evidence="4" id="KW-0800">Toxin</keyword>